<evidence type="ECO:0000256" key="5">
    <source>
        <dbReference type="ARBA" id="ARBA00023244"/>
    </source>
</evidence>
<comment type="similarity">
    <text evidence="1 7 8">Belongs to the ferrochelatase family.</text>
</comment>
<comment type="pathway">
    <text evidence="7">Porphyrin-containing compound metabolism; protoheme biosynthesis; protoheme from protoporphyrin-IX: step 1/1.</text>
</comment>
<evidence type="ECO:0000256" key="7">
    <source>
        <dbReference type="HAMAP-Rule" id="MF_00323"/>
    </source>
</evidence>
<keyword evidence="7" id="KW-0963">Cytoplasm</keyword>
<comment type="function">
    <text evidence="7">Catalyzes the ferrous insertion into protoporphyrin IX.</text>
</comment>
<dbReference type="GO" id="GO:0046872">
    <property type="term" value="F:metal ion binding"/>
    <property type="evidence" value="ECO:0007669"/>
    <property type="project" value="UniProtKB-KW"/>
</dbReference>
<dbReference type="GO" id="GO:0005737">
    <property type="term" value="C:cytoplasm"/>
    <property type="evidence" value="ECO:0007669"/>
    <property type="project" value="UniProtKB-SubCell"/>
</dbReference>
<dbReference type="InterPro" id="IPR033644">
    <property type="entry name" value="Ferrochelatase_C"/>
</dbReference>
<evidence type="ECO:0000256" key="8">
    <source>
        <dbReference type="RuleBase" id="RU004185"/>
    </source>
</evidence>
<dbReference type="GO" id="GO:0004325">
    <property type="term" value="F:ferrochelatase activity"/>
    <property type="evidence" value="ECO:0007669"/>
    <property type="project" value="UniProtKB-UniRule"/>
</dbReference>
<protein>
    <recommendedName>
        <fullName evidence="7">Ferrochelatase</fullName>
        <ecNumber evidence="7">4.98.1.1</ecNumber>
    </recommendedName>
    <alternativeName>
        <fullName evidence="7">Heme synthase</fullName>
    </alternativeName>
    <alternativeName>
        <fullName evidence="7">Protoheme ferro-lyase</fullName>
    </alternativeName>
</protein>
<keyword evidence="7" id="KW-0479">Metal-binding</keyword>
<dbReference type="EMBL" id="QPJS01000002">
    <property type="protein sequence ID" value="RCX03580.1"/>
    <property type="molecule type" value="Genomic_DNA"/>
</dbReference>
<reference evidence="9 10" key="1">
    <citation type="submission" date="2018-07" db="EMBL/GenBank/DDBJ databases">
        <title>Genomic Encyclopedia of Type Strains, Phase IV (KMG-IV): sequencing the most valuable type-strain genomes for metagenomic binning, comparative biology and taxonomic classification.</title>
        <authorList>
            <person name="Goeker M."/>
        </authorList>
    </citation>
    <scope>NUCLEOTIDE SEQUENCE [LARGE SCALE GENOMIC DNA]</scope>
    <source>
        <strain evidence="9 10">DSM 21410</strain>
    </source>
</reference>
<feature type="binding site" evidence="7">
    <location>
        <position position="190"/>
    </location>
    <ligand>
        <name>Fe(2+)</name>
        <dbReference type="ChEBI" id="CHEBI:29033"/>
    </ligand>
</feature>
<dbReference type="EC" id="4.98.1.1" evidence="7"/>
<comment type="catalytic activity">
    <reaction evidence="7">
        <text>heme b + 2 H(+) = protoporphyrin IX + Fe(2+)</text>
        <dbReference type="Rhea" id="RHEA:22584"/>
        <dbReference type="ChEBI" id="CHEBI:15378"/>
        <dbReference type="ChEBI" id="CHEBI:29033"/>
        <dbReference type="ChEBI" id="CHEBI:57306"/>
        <dbReference type="ChEBI" id="CHEBI:60344"/>
        <dbReference type="EC" id="4.98.1.1"/>
    </reaction>
</comment>
<dbReference type="SUPFAM" id="SSF53800">
    <property type="entry name" value="Chelatase"/>
    <property type="match status" value="1"/>
</dbReference>
<dbReference type="Pfam" id="PF00762">
    <property type="entry name" value="Ferrochelatase"/>
    <property type="match status" value="1"/>
</dbReference>
<evidence type="ECO:0000256" key="4">
    <source>
        <dbReference type="ARBA" id="ARBA00023239"/>
    </source>
</evidence>
<organism evidence="9 10">
    <name type="scientific">Schleiferia thermophila</name>
    <dbReference type="NCBI Taxonomy" id="884107"/>
    <lineage>
        <taxon>Bacteria</taxon>
        <taxon>Pseudomonadati</taxon>
        <taxon>Bacteroidota</taxon>
        <taxon>Flavobacteriia</taxon>
        <taxon>Flavobacteriales</taxon>
        <taxon>Schleiferiaceae</taxon>
        <taxon>Schleiferia</taxon>
    </lineage>
</organism>
<sequence>MKTAILLVNLGSPDSPSTKDVRRYLNEFLMDERVIDIPKFWRTLLVKGIIAPLRAPKSAAKYVRIWTEDGAPLIAITEKLSKLLEEFTGIPTYYCMRYANPSPKEVLEAINDELPELMDLVMVPLYPHYAMSSYETAVEHVKKAYNKARYTFRLHTVPPFYKHPSYLNALAESIRPFLQSDYDHILFSYHGVPVRHVLKSDITGSHCCKVADCCSVTSAAHAFCYLHQVKVTTDKVAQILSIAQDKYSFSFQSRLGSDKWLQPYTADAFKSLPKAGVKKLLVASPAFVADCLETIEELEDEGKEIFLKNGGEEFTFIPCLNTNRLWVETLALLVDETLASVLTEK</sequence>
<proteinExistence type="inferred from homology"/>
<dbReference type="PANTHER" id="PTHR11108:SF1">
    <property type="entry name" value="FERROCHELATASE, MITOCHONDRIAL"/>
    <property type="match status" value="1"/>
</dbReference>
<dbReference type="InterPro" id="IPR033659">
    <property type="entry name" value="Ferrochelatase_N"/>
</dbReference>
<dbReference type="Proteomes" id="UP000253517">
    <property type="component" value="Unassembled WGS sequence"/>
</dbReference>
<keyword evidence="2 7" id="KW-0408">Iron</keyword>
<dbReference type="HAMAP" id="MF_00323">
    <property type="entry name" value="Ferrochelatase"/>
    <property type="match status" value="1"/>
</dbReference>
<evidence type="ECO:0000256" key="1">
    <source>
        <dbReference type="ARBA" id="ARBA00007718"/>
    </source>
</evidence>
<dbReference type="Gene3D" id="3.40.50.1400">
    <property type="match status" value="2"/>
</dbReference>
<keyword evidence="4 7" id="KW-0456">Lyase</keyword>
<dbReference type="RefSeq" id="WP_114366050.1">
    <property type="nucleotide sequence ID" value="NZ_BHZF01000002.1"/>
</dbReference>
<accession>A0A369A2N3</accession>
<evidence type="ECO:0000256" key="6">
    <source>
        <dbReference type="ARBA" id="ARBA00024536"/>
    </source>
</evidence>
<dbReference type="UniPathway" id="UPA00252">
    <property type="reaction ID" value="UER00325"/>
</dbReference>
<feature type="binding site" evidence="7">
    <location>
        <position position="293"/>
    </location>
    <ligand>
        <name>Fe(2+)</name>
        <dbReference type="ChEBI" id="CHEBI:29033"/>
    </ligand>
</feature>
<dbReference type="CDD" id="cd03411">
    <property type="entry name" value="Ferrochelatase_N"/>
    <property type="match status" value="1"/>
</dbReference>
<evidence type="ECO:0000313" key="10">
    <source>
        <dbReference type="Proteomes" id="UP000253517"/>
    </source>
</evidence>
<keyword evidence="3 7" id="KW-0350">Heme biosynthesis</keyword>
<dbReference type="GO" id="GO:0006783">
    <property type="term" value="P:heme biosynthetic process"/>
    <property type="evidence" value="ECO:0007669"/>
    <property type="project" value="UniProtKB-UniRule"/>
</dbReference>
<evidence type="ECO:0000313" key="9">
    <source>
        <dbReference type="EMBL" id="RCX03580.1"/>
    </source>
</evidence>
<gene>
    <name evidence="7" type="primary">hemH</name>
    <name evidence="9" type="ORF">DES35_10229</name>
</gene>
<keyword evidence="5 7" id="KW-0627">Porphyrin biosynthesis</keyword>
<comment type="subcellular location">
    <subcellularLocation>
        <location evidence="7">Cytoplasm</location>
    </subcellularLocation>
</comment>
<dbReference type="AlphaFoldDB" id="A0A369A2N3"/>
<evidence type="ECO:0000256" key="2">
    <source>
        <dbReference type="ARBA" id="ARBA00023004"/>
    </source>
</evidence>
<keyword evidence="10" id="KW-1185">Reference proteome</keyword>
<dbReference type="NCBIfam" id="TIGR00109">
    <property type="entry name" value="hemH"/>
    <property type="match status" value="1"/>
</dbReference>
<dbReference type="PANTHER" id="PTHR11108">
    <property type="entry name" value="FERROCHELATASE"/>
    <property type="match status" value="1"/>
</dbReference>
<name>A0A369A2N3_9FLAO</name>
<comment type="caution">
    <text evidence="9">The sequence shown here is derived from an EMBL/GenBank/DDBJ whole genome shotgun (WGS) entry which is preliminary data.</text>
</comment>
<dbReference type="CDD" id="cd00419">
    <property type="entry name" value="Ferrochelatase_C"/>
    <property type="match status" value="1"/>
</dbReference>
<evidence type="ECO:0000256" key="3">
    <source>
        <dbReference type="ARBA" id="ARBA00023133"/>
    </source>
</evidence>
<comment type="catalytic activity">
    <reaction evidence="6">
        <text>Fe-coproporphyrin III + 2 H(+) = coproporphyrin III + Fe(2+)</text>
        <dbReference type="Rhea" id="RHEA:49572"/>
        <dbReference type="ChEBI" id="CHEBI:15378"/>
        <dbReference type="ChEBI" id="CHEBI:29033"/>
        <dbReference type="ChEBI" id="CHEBI:68438"/>
        <dbReference type="ChEBI" id="CHEBI:131725"/>
        <dbReference type="EC" id="4.99.1.9"/>
    </reaction>
    <physiologicalReaction direction="right-to-left" evidence="6">
        <dbReference type="Rhea" id="RHEA:49574"/>
    </physiologicalReaction>
</comment>
<dbReference type="InterPro" id="IPR001015">
    <property type="entry name" value="Ferrochelatase"/>
</dbReference>